<accession>A0A160VHE4</accession>
<evidence type="ECO:0000313" key="1">
    <source>
        <dbReference type="EMBL" id="CUV10220.1"/>
    </source>
</evidence>
<protein>
    <submittedName>
        <fullName evidence="1">Uncharacterized protein</fullName>
    </submittedName>
</protein>
<organism evidence="1">
    <name type="scientific">hydrothermal vent metagenome</name>
    <dbReference type="NCBI Taxonomy" id="652676"/>
    <lineage>
        <taxon>unclassified sequences</taxon>
        <taxon>metagenomes</taxon>
        <taxon>ecological metagenomes</taxon>
    </lineage>
</organism>
<name>A0A160VHE4_9ZZZZ</name>
<proteinExistence type="predicted"/>
<reference evidence="1" key="1">
    <citation type="submission" date="2015-10" db="EMBL/GenBank/DDBJ databases">
        <authorList>
            <person name="Gilbert D.G."/>
        </authorList>
    </citation>
    <scope>NUCLEOTIDE SEQUENCE</scope>
</reference>
<dbReference type="AlphaFoldDB" id="A0A160VHE4"/>
<gene>
    <name evidence="1" type="ORF">MGWOODY_Mmi2576</name>
</gene>
<dbReference type="EMBL" id="FAXC01000373">
    <property type="protein sequence ID" value="CUV10220.1"/>
    <property type="molecule type" value="Genomic_DNA"/>
</dbReference>
<sequence>MAIHAAVIKISTGSLLNRFMGVMAGNAGHAAIAGGKTGA</sequence>